<dbReference type="AlphaFoldDB" id="A0A2P2NVX7"/>
<protein>
    <submittedName>
        <fullName evidence="1">Uncharacterized protein</fullName>
    </submittedName>
</protein>
<evidence type="ECO:0000313" key="1">
    <source>
        <dbReference type="EMBL" id="MBX46666.1"/>
    </source>
</evidence>
<organism evidence="1">
    <name type="scientific">Rhizophora mucronata</name>
    <name type="common">Asiatic mangrove</name>
    <dbReference type="NCBI Taxonomy" id="61149"/>
    <lineage>
        <taxon>Eukaryota</taxon>
        <taxon>Viridiplantae</taxon>
        <taxon>Streptophyta</taxon>
        <taxon>Embryophyta</taxon>
        <taxon>Tracheophyta</taxon>
        <taxon>Spermatophyta</taxon>
        <taxon>Magnoliopsida</taxon>
        <taxon>eudicotyledons</taxon>
        <taxon>Gunneridae</taxon>
        <taxon>Pentapetalae</taxon>
        <taxon>rosids</taxon>
        <taxon>fabids</taxon>
        <taxon>Malpighiales</taxon>
        <taxon>Rhizophoraceae</taxon>
        <taxon>Rhizophora</taxon>
    </lineage>
</organism>
<accession>A0A2P2NVX7</accession>
<sequence>MAIPNQQQEHVKSLICSLENYYARLISSTGCALNKLV</sequence>
<name>A0A2P2NVX7_RHIMU</name>
<proteinExistence type="predicted"/>
<reference evidence="1" key="1">
    <citation type="submission" date="2018-02" db="EMBL/GenBank/DDBJ databases">
        <title>Rhizophora mucronata_Transcriptome.</title>
        <authorList>
            <person name="Meera S.P."/>
            <person name="Sreeshan A."/>
            <person name="Augustine A."/>
        </authorList>
    </citation>
    <scope>NUCLEOTIDE SEQUENCE</scope>
    <source>
        <tissue evidence="1">Leaf</tissue>
    </source>
</reference>
<dbReference type="EMBL" id="GGEC01066182">
    <property type="protein sequence ID" value="MBX46666.1"/>
    <property type="molecule type" value="Transcribed_RNA"/>
</dbReference>